<dbReference type="GO" id="GO:0003723">
    <property type="term" value="F:RNA binding"/>
    <property type="evidence" value="ECO:0007669"/>
    <property type="project" value="InterPro"/>
</dbReference>
<evidence type="ECO:0000259" key="1">
    <source>
        <dbReference type="Pfam" id="PF00849"/>
    </source>
</evidence>
<dbReference type="EMBL" id="FTNU01000002">
    <property type="protein sequence ID" value="SIR80917.1"/>
    <property type="molecule type" value="Genomic_DNA"/>
</dbReference>
<sequence length="315" mass="35916">MPSSQQADGLMRQGISPSKLYLPKLAQTVPTIFTYLCQKFPHITPDEWRGRFEQGLVLHEGKVLTQDSPYQHGLTISYYRQLACETIVPFAHRIIYENDELLVVDKPHFLTVAPAGRYVQQTLLARLKAQTGNANISPVHRLDRETAGVILFAKTPKARTTYQQLFANRAIDKCYHAIAPASEQHHFPLSLALPLERGEPFYTMKVGQGEPNTHTLIEPLQISRDGKWCKYQLRPTTGKLHQLRVHMNYLGLAICHDSFYPVIRHRADDDFSKPLQLLAKRLSFVDPITGEMMRFESEFELDLENFSSDKSADGL</sequence>
<gene>
    <name evidence="2" type="ORF">SAMN02745664_102229</name>
</gene>
<dbReference type="InterPro" id="IPR020103">
    <property type="entry name" value="PsdUridine_synth_cat_dom_sf"/>
</dbReference>
<dbReference type="InterPro" id="IPR050188">
    <property type="entry name" value="RluA_PseudoU_synthase"/>
</dbReference>
<organism evidence="2 3">
    <name type="scientific">Moraxella cuniculi DSM 21768</name>
    <dbReference type="NCBI Taxonomy" id="1122245"/>
    <lineage>
        <taxon>Bacteria</taxon>
        <taxon>Pseudomonadati</taxon>
        <taxon>Pseudomonadota</taxon>
        <taxon>Gammaproteobacteria</taxon>
        <taxon>Moraxellales</taxon>
        <taxon>Moraxellaceae</taxon>
        <taxon>Moraxella</taxon>
    </lineage>
</organism>
<dbReference type="PANTHER" id="PTHR21600:SF84">
    <property type="entry name" value="PSEUDOURIDINE SYNTHASE RSUA_RLUA-LIKE DOMAIN-CONTAINING PROTEIN"/>
    <property type="match status" value="1"/>
</dbReference>
<dbReference type="STRING" id="34061.B0189_02605"/>
<dbReference type="GO" id="GO:0140098">
    <property type="term" value="F:catalytic activity, acting on RNA"/>
    <property type="evidence" value="ECO:0007669"/>
    <property type="project" value="UniProtKB-ARBA"/>
</dbReference>
<dbReference type="PROSITE" id="PS01129">
    <property type="entry name" value="PSI_RLU"/>
    <property type="match status" value="1"/>
</dbReference>
<evidence type="ECO:0000313" key="2">
    <source>
        <dbReference type="EMBL" id="SIR80917.1"/>
    </source>
</evidence>
<dbReference type="AlphaFoldDB" id="A0A1N7DYI9"/>
<keyword evidence="3" id="KW-1185">Reference proteome</keyword>
<dbReference type="InterPro" id="IPR006145">
    <property type="entry name" value="PsdUridine_synth_RsuA/RluA"/>
</dbReference>
<dbReference type="Pfam" id="PF00849">
    <property type="entry name" value="PseudoU_synth_2"/>
    <property type="match status" value="1"/>
</dbReference>
<proteinExistence type="predicted"/>
<dbReference type="PANTHER" id="PTHR21600">
    <property type="entry name" value="MITOCHONDRIAL RNA PSEUDOURIDINE SYNTHASE"/>
    <property type="match status" value="1"/>
</dbReference>
<dbReference type="Proteomes" id="UP000187495">
    <property type="component" value="Unassembled WGS sequence"/>
</dbReference>
<dbReference type="GO" id="GO:0009982">
    <property type="term" value="F:pseudouridine synthase activity"/>
    <property type="evidence" value="ECO:0007669"/>
    <property type="project" value="InterPro"/>
</dbReference>
<feature type="domain" description="Pseudouridine synthase RsuA/RluA-like" evidence="1">
    <location>
        <begin position="101"/>
        <end position="248"/>
    </location>
</feature>
<dbReference type="GO" id="GO:0000455">
    <property type="term" value="P:enzyme-directed rRNA pseudouridine synthesis"/>
    <property type="evidence" value="ECO:0007669"/>
    <property type="project" value="TreeGrafter"/>
</dbReference>
<accession>A0A1N7DYI9</accession>
<evidence type="ECO:0000313" key="3">
    <source>
        <dbReference type="Proteomes" id="UP000187495"/>
    </source>
</evidence>
<protein>
    <submittedName>
        <fullName evidence="2">tRNA pseudouridine32 synthase / 23S rRNA pseudouridine746 synthase</fullName>
    </submittedName>
</protein>
<dbReference type="Gene3D" id="3.30.2350.10">
    <property type="entry name" value="Pseudouridine synthase"/>
    <property type="match status" value="1"/>
</dbReference>
<dbReference type="RefSeq" id="WP_200800825.1">
    <property type="nucleotide sequence ID" value="NZ_FTNU01000002.1"/>
</dbReference>
<name>A0A1N7DYI9_9GAMM</name>
<dbReference type="SUPFAM" id="SSF55120">
    <property type="entry name" value="Pseudouridine synthase"/>
    <property type="match status" value="1"/>
</dbReference>
<dbReference type="InterPro" id="IPR006224">
    <property type="entry name" value="PsdUridine_synth_RluA-like_CS"/>
</dbReference>
<reference evidence="3" key="1">
    <citation type="submission" date="2017-01" db="EMBL/GenBank/DDBJ databases">
        <authorList>
            <person name="Varghese N."/>
            <person name="Submissions S."/>
        </authorList>
    </citation>
    <scope>NUCLEOTIDE SEQUENCE [LARGE SCALE GENOMIC DNA]</scope>
    <source>
        <strain evidence="3">DSM 21768</strain>
    </source>
</reference>